<evidence type="ECO:0000313" key="4">
    <source>
        <dbReference type="Proteomes" id="UP000239388"/>
    </source>
</evidence>
<feature type="transmembrane region" description="Helical" evidence="1">
    <location>
        <begin position="69"/>
        <end position="87"/>
    </location>
</feature>
<dbReference type="OrthoDB" id="9797746at2"/>
<dbReference type="RefSeq" id="WP_105359878.1">
    <property type="nucleotide sequence ID" value="NZ_PUIB01000028.1"/>
</dbReference>
<reference evidence="3 4" key="1">
    <citation type="submission" date="2018-02" db="EMBL/GenBank/DDBJ databases">
        <title>Comparative genomes isolates from brazilian mangrove.</title>
        <authorList>
            <person name="Araujo J.E."/>
            <person name="Taketani R.G."/>
            <person name="Silva M.C.P."/>
            <person name="Loureco M.V."/>
            <person name="Andreote F.D."/>
        </authorList>
    </citation>
    <scope>NUCLEOTIDE SEQUENCE [LARGE SCALE GENOMIC DNA]</scope>
    <source>
        <strain evidence="3 4">NAP PRIS-MGV</strain>
    </source>
</reference>
<accession>A0A2S8F506</accession>
<dbReference type="InterPro" id="IPR019886">
    <property type="entry name" value="Na_symporter_ssu"/>
</dbReference>
<proteinExistence type="predicted"/>
<name>A0A2S8F506_9BACT</name>
<keyword evidence="1" id="KW-0812">Transmembrane</keyword>
<dbReference type="Proteomes" id="UP000239388">
    <property type="component" value="Unassembled WGS sequence"/>
</dbReference>
<evidence type="ECO:0000256" key="1">
    <source>
        <dbReference type="SAM" id="Phobius"/>
    </source>
</evidence>
<dbReference type="Pfam" id="PF13937">
    <property type="entry name" value="DUF4212"/>
    <property type="match status" value="1"/>
</dbReference>
<dbReference type="AlphaFoldDB" id="A0A2S8F506"/>
<evidence type="ECO:0000313" key="3">
    <source>
        <dbReference type="EMBL" id="PQO27217.1"/>
    </source>
</evidence>
<evidence type="ECO:0000259" key="2">
    <source>
        <dbReference type="Pfam" id="PF13937"/>
    </source>
</evidence>
<protein>
    <submittedName>
        <fullName evidence="3">DUF4212 domain-containing protein</fullName>
    </submittedName>
</protein>
<sequence>MSSTPPRDPSSARPEPKVAYWRQNLIVIGILLFIWALVSFGCSILWIEWLNQYKIGNLPLGFWFAQQGSMYVFLVLILVYALVMDYLDRKHDVKE</sequence>
<keyword evidence="1" id="KW-0472">Membrane</keyword>
<gene>
    <name evidence="3" type="ORF">C5Y98_28685</name>
</gene>
<dbReference type="NCBIfam" id="TIGR03647">
    <property type="entry name" value="Na_symport_sm"/>
    <property type="match status" value="1"/>
</dbReference>
<keyword evidence="1" id="KW-1133">Transmembrane helix</keyword>
<feature type="domain" description="Sodium symporter small subunit" evidence="2">
    <location>
        <begin position="19"/>
        <end position="93"/>
    </location>
</feature>
<organism evidence="3 4">
    <name type="scientific">Blastopirellula marina</name>
    <dbReference type="NCBI Taxonomy" id="124"/>
    <lineage>
        <taxon>Bacteria</taxon>
        <taxon>Pseudomonadati</taxon>
        <taxon>Planctomycetota</taxon>
        <taxon>Planctomycetia</taxon>
        <taxon>Pirellulales</taxon>
        <taxon>Pirellulaceae</taxon>
        <taxon>Blastopirellula</taxon>
    </lineage>
</organism>
<dbReference type="EMBL" id="PUIB01000028">
    <property type="protein sequence ID" value="PQO27217.1"/>
    <property type="molecule type" value="Genomic_DNA"/>
</dbReference>
<feature type="transmembrane region" description="Helical" evidence="1">
    <location>
        <begin position="25"/>
        <end position="49"/>
    </location>
</feature>
<comment type="caution">
    <text evidence="3">The sequence shown here is derived from an EMBL/GenBank/DDBJ whole genome shotgun (WGS) entry which is preliminary data.</text>
</comment>